<dbReference type="EMBL" id="CDMY01000033">
    <property type="protein sequence ID" value="CEL91929.1"/>
    <property type="molecule type" value="Genomic_DNA"/>
</dbReference>
<keyword evidence="3" id="KW-1185">Reference proteome</keyword>
<name>A0A0G4E8C2_VITBC</name>
<sequence length="129" mass="14185">MRYFGIDVNESDLQGPPPSRDEVMRRVANNVALGLLAKVPRPTTYEINREISYEALVIAACDWLGPEAAEIRTFPEDAGKVDLLFGMVCQEVEKEAGAGIRCTLTPSLTPSPPTGVRGRPKLVNVKLYR</sequence>
<proteinExistence type="predicted"/>
<protein>
    <submittedName>
        <fullName evidence="2">Uncharacterized protein</fullName>
    </submittedName>
</protein>
<dbReference type="AlphaFoldDB" id="A0A0G4E8C2"/>
<dbReference type="VEuPathDB" id="CryptoDB:Vbra_6683"/>
<organism evidence="2 3">
    <name type="scientific">Vitrella brassicaformis (strain CCMP3155)</name>
    <dbReference type="NCBI Taxonomy" id="1169540"/>
    <lineage>
        <taxon>Eukaryota</taxon>
        <taxon>Sar</taxon>
        <taxon>Alveolata</taxon>
        <taxon>Colpodellida</taxon>
        <taxon>Vitrellaceae</taxon>
        <taxon>Vitrella</taxon>
    </lineage>
</organism>
<gene>
    <name evidence="2" type="ORF">Vbra_6683</name>
</gene>
<evidence type="ECO:0000313" key="3">
    <source>
        <dbReference type="Proteomes" id="UP000041254"/>
    </source>
</evidence>
<dbReference type="InParanoid" id="A0A0G4E8C2"/>
<accession>A0A0G4E8C2</accession>
<feature type="region of interest" description="Disordered" evidence="1">
    <location>
        <begin position="1"/>
        <end position="20"/>
    </location>
</feature>
<reference evidence="2 3" key="1">
    <citation type="submission" date="2014-11" db="EMBL/GenBank/DDBJ databases">
        <authorList>
            <person name="Zhu J."/>
            <person name="Qi W."/>
            <person name="Song R."/>
        </authorList>
    </citation>
    <scope>NUCLEOTIDE SEQUENCE [LARGE SCALE GENOMIC DNA]</scope>
</reference>
<dbReference type="Proteomes" id="UP000041254">
    <property type="component" value="Unassembled WGS sequence"/>
</dbReference>
<evidence type="ECO:0000256" key="1">
    <source>
        <dbReference type="SAM" id="MobiDB-lite"/>
    </source>
</evidence>
<evidence type="ECO:0000313" key="2">
    <source>
        <dbReference type="EMBL" id="CEL91929.1"/>
    </source>
</evidence>
<dbReference type="PhylomeDB" id="A0A0G4E8C2"/>